<comment type="subcellular location">
    <subcellularLocation>
        <location evidence="1 7">Cell membrane</location>
        <topology evidence="1 7">Multi-pass membrane protein</topology>
    </subcellularLocation>
</comment>
<feature type="transmembrane region" description="Helical" evidence="7">
    <location>
        <begin position="193"/>
        <end position="213"/>
    </location>
</feature>
<keyword evidence="5 7" id="KW-1133">Transmembrane helix</keyword>
<organism evidence="8 9">
    <name type="scientific">Actinoalloteichus hoggarensis</name>
    <dbReference type="NCBI Taxonomy" id="1470176"/>
    <lineage>
        <taxon>Bacteria</taxon>
        <taxon>Bacillati</taxon>
        <taxon>Actinomycetota</taxon>
        <taxon>Actinomycetes</taxon>
        <taxon>Pseudonocardiales</taxon>
        <taxon>Pseudonocardiaceae</taxon>
        <taxon>Actinoalloteichus</taxon>
    </lineage>
</organism>
<dbReference type="OrthoDB" id="6637947at2"/>
<dbReference type="CDD" id="cd06261">
    <property type="entry name" value="TM_PBP2"/>
    <property type="match status" value="1"/>
</dbReference>
<evidence type="ECO:0000256" key="7">
    <source>
        <dbReference type="RuleBase" id="RU363032"/>
    </source>
</evidence>
<keyword evidence="3" id="KW-1003">Cell membrane</keyword>
<dbReference type="Gene3D" id="1.10.3720.10">
    <property type="entry name" value="MetI-like"/>
    <property type="match status" value="1"/>
</dbReference>
<gene>
    <name evidence="8" type="primary">ddpC2</name>
    <name evidence="8" type="ORF">AHOG_14745</name>
</gene>
<dbReference type="PANTHER" id="PTHR43386:SF25">
    <property type="entry name" value="PEPTIDE ABC TRANSPORTER PERMEASE PROTEIN"/>
    <property type="match status" value="1"/>
</dbReference>
<feature type="transmembrane region" description="Helical" evidence="7">
    <location>
        <begin position="128"/>
        <end position="146"/>
    </location>
</feature>
<dbReference type="EMBL" id="CP022521">
    <property type="protein sequence ID" value="ASO20590.1"/>
    <property type="molecule type" value="Genomic_DNA"/>
</dbReference>
<feature type="transmembrane region" description="Helical" evidence="7">
    <location>
        <begin position="103"/>
        <end position="122"/>
    </location>
</feature>
<accession>A0A221W3Z2</accession>
<feature type="transmembrane region" description="Helical" evidence="7">
    <location>
        <begin position="233"/>
        <end position="252"/>
    </location>
</feature>
<comment type="similarity">
    <text evidence="7">Belongs to the binding-protein-dependent transport system permease family.</text>
</comment>
<evidence type="ECO:0000256" key="4">
    <source>
        <dbReference type="ARBA" id="ARBA00022692"/>
    </source>
</evidence>
<dbReference type="GO" id="GO:0005886">
    <property type="term" value="C:plasma membrane"/>
    <property type="evidence" value="ECO:0007669"/>
    <property type="project" value="UniProtKB-SubCell"/>
</dbReference>
<keyword evidence="6 7" id="KW-0472">Membrane</keyword>
<dbReference type="InterPro" id="IPR035906">
    <property type="entry name" value="MetI-like_sf"/>
</dbReference>
<proteinExistence type="inferred from homology"/>
<dbReference type="PROSITE" id="PS50928">
    <property type="entry name" value="ABC_TM1"/>
    <property type="match status" value="1"/>
</dbReference>
<dbReference type="Pfam" id="PF00528">
    <property type="entry name" value="BPD_transp_1"/>
    <property type="match status" value="1"/>
</dbReference>
<dbReference type="PANTHER" id="PTHR43386">
    <property type="entry name" value="OLIGOPEPTIDE TRANSPORT SYSTEM PERMEASE PROTEIN APPC"/>
    <property type="match status" value="1"/>
</dbReference>
<name>A0A221W3Z2_9PSEU</name>
<dbReference type="RefSeq" id="WP_093941891.1">
    <property type="nucleotide sequence ID" value="NZ_CP022521.1"/>
</dbReference>
<dbReference type="InterPro" id="IPR050366">
    <property type="entry name" value="BP-dependent_transpt_permease"/>
</dbReference>
<dbReference type="SUPFAM" id="SSF161098">
    <property type="entry name" value="MetI-like"/>
    <property type="match status" value="1"/>
</dbReference>
<dbReference type="KEGG" id="ahg:AHOG_14745"/>
<dbReference type="AlphaFoldDB" id="A0A221W3Z2"/>
<dbReference type="Proteomes" id="UP000204221">
    <property type="component" value="Chromosome"/>
</dbReference>
<keyword evidence="2 7" id="KW-0813">Transport</keyword>
<keyword evidence="4 7" id="KW-0812">Transmembrane</keyword>
<reference evidence="8 9" key="1">
    <citation type="submission" date="2017-07" db="EMBL/GenBank/DDBJ databases">
        <title>Complete genome sequence of Actinoalloteichus hoggarensis DSM 45943, type strain of Actinoalloteichus hoggarensis.</title>
        <authorList>
            <person name="Ruckert C."/>
            <person name="Nouioui I."/>
            <person name="Willmese J."/>
            <person name="van Wezel G."/>
            <person name="Klenk H.-P."/>
            <person name="Kalinowski J."/>
            <person name="Zotchev S.B."/>
        </authorList>
    </citation>
    <scope>NUCLEOTIDE SEQUENCE [LARGE SCALE GENOMIC DNA]</scope>
    <source>
        <strain evidence="8 9">DSM 45943</strain>
    </source>
</reference>
<evidence type="ECO:0000256" key="3">
    <source>
        <dbReference type="ARBA" id="ARBA00022475"/>
    </source>
</evidence>
<evidence type="ECO:0000256" key="1">
    <source>
        <dbReference type="ARBA" id="ARBA00004651"/>
    </source>
</evidence>
<evidence type="ECO:0000313" key="9">
    <source>
        <dbReference type="Proteomes" id="UP000204221"/>
    </source>
</evidence>
<feature type="transmembrane region" description="Helical" evidence="7">
    <location>
        <begin position="68"/>
        <end position="91"/>
    </location>
</feature>
<evidence type="ECO:0000313" key="8">
    <source>
        <dbReference type="EMBL" id="ASO20590.1"/>
    </source>
</evidence>
<evidence type="ECO:0000256" key="6">
    <source>
        <dbReference type="ARBA" id="ARBA00023136"/>
    </source>
</evidence>
<keyword evidence="9" id="KW-1185">Reference proteome</keyword>
<evidence type="ECO:0000256" key="5">
    <source>
        <dbReference type="ARBA" id="ARBA00022989"/>
    </source>
</evidence>
<dbReference type="GO" id="GO:0055085">
    <property type="term" value="P:transmembrane transport"/>
    <property type="evidence" value="ECO:0007669"/>
    <property type="project" value="InterPro"/>
</dbReference>
<dbReference type="InterPro" id="IPR000515">
    <property type="entry name" value="MetI-like"/>
</dbReference>
<evidence type="ECO:0000256" key="2">
    <source>
        <dbReference type="ARBA" id="ARBA00022448"/>
    </source>
</evidence>
<sequence length="270" mass="27426">MRAVRHIVGVVLFAVLLFGLLGPFLPLGSTTAVQGAPFASASVAHPLGTDFLGRDTLARVAAGGQTLILQALAATAAVSVVGILLGAATGMAAGRRAAVPLRVLDGLSALPPLFVLVLLASGSPGDDLLVVAAIATVTTPFSVRVIREATHQIRDTAFARTAWARGDGVLHRLRHDVLPGIAEAVWADAGVRFVAAVQLAATAGFLGLTAGAPTANWGRMVRENLVGATINPLPVLVPSILIIALALGFTLLTDRLSARTGADISGAAVV</sequence>
<protein>
    <submittedName>
        <fullName evidence="8">Putative D,D-dipeptide transport system permease protein DdpC</fullName>
    </submittedName>
</protein>